<evidence type="ECO:0000256" key="5">
    <source>
        <dbReference type="ARBA" id="ARBA00022475"/>
    </source>
</evidence>
<keyword evidence="5 13" id="KW-1003">Cell membrane</keyword>
<accession>A0A2T0XHS2</accession>
<comment type="caution">
    <text evidence="16">The sequence shown here is derived from an EMBL/GenBank/DDBJ whole genome shotgun (WGS) entry which is preliminary data.</text>
</comment>
<evidence type="ECO:0000256" key="7">
    <source>
        <dbReference type="ARBA" id="ARBA00022927"/>
    </source>
</evidence>
<keyword evidence="7 13" id="KW-0653">Protein transport</keyword>
<feature type="transmembrane region" description="Helical" evidence="13">
    <location>
        <begin position="387"/>
        <end position="408"/>
    </location>
</feature>
<sequence length="576" mass="63059">MDIRRTILLMIFSLSLLMLWSNWQAHESKLAPLAVKSPVSVTAATPTTLDKSGAPVTNTVGNTTANAAGSVSATGTGVTGAKELIVVKTDVLKLTFDLHGAELIQADLLNYPLTANSEMPTPLLQHKDGHIYIVQSGLVGAPGTSNLPTYASNFKLASDSLELKGDTLKVSFAAEASGVTLTKSFTFHRGSYAIHVDHSIDNQTTADISPELFLQITRDGQPADQQSTSASWLPGWLGGVSSGPASFIGPAIYTDEHKYEKFTFSEIEKSKEKNKPIKQTANDGWFALIQHYFLTAWVPTKGVARHVAIVEHDKNLFSVNSIQSAGLIPAGKAVTIPATLWVGPQDQNALEAIAPGLDQVVDYGMLSIIAKPVFSLLTWIHKLIGNWGWSIIALTVLIKAAFYPLSAASYRSMAKMKQVSPRLQALKEKFGDDRQKLNTAMMEMYRTEKINPLGGCVPIVIQIPVFLSLYNVLLNSVELRGAPWIFWVQDLAVQDPYFILPAIMMGTMFLQMRLNPKPPDPVQAKVMMFMPLVFGGMMFFFPAGLVLYWCINNTLSIAQQWYITRKLTTAANDPVK</sequence>
<comment type="function">
    <text evidence="13">Required for the insertion and/or proper folding and/or complex formation of integral membrane proteins into the membrane. Involved in integration of membrane proteins that insert both dependently and independently of the Sec translocase complex, as well as at least some lipoproteins. Aids folding of multispanning membrane proteins.</text>
</comment>
<evidence type="ECO:0000256" key="9">
    <source>
        <dbReference type="ARBA" id="ARBA00023136"/>
    </source>
</evidence>
<dbReference type="GO" id="GO:0032977">
    <property type="term" value="F:membrane insertase activity"/>
    <property type="evidence" value="ECO:0007669"/>
    <property type="project" value="InterPro"/>
</dbReference>
<dbReference type="InterPro" id="IPR028053">
    <property type="entry name" value="Membr_insert_YidC_N"/>
</dbReference>
<dbReference type="GO" id="GO:0051205">
    <property type="term" value="P:protein insertion into membrane"/>
    <property type="evidence" value="ECO:0007669"/>
    <property type="project" value="TreeGrafter"/>
</dbReference>
<name>A0A2T0XHS2_9BURK</name>
<evidence type="ECO:0000313" key="16">
    <source>
        <dbReference type="EMBL" id="PRY98486.1"/>
    </source>
</evidence>
<reference evidence="16 17" key="1">
    <citation type="submission" date="2018-03" db="EMBL/GenBank/DDBJ databases">
        <title>Genomic Encyclopedia of Type Strains, Phase III (KMG-III): the genomes of soil and plant-associated and newly described type strains.</title>
        <authorList>
            <person name="Whitman W."/>
        </authorList>
    </citation>
    <scope>NUCLEOTIDE SEQUENCE [LARGE SCALE GENOMIC DNA]</scope>
    <source>
        <strain evidence="16 17">MWH-P2sevCIIIb</strain>
    </source>
</reference>
<dbReference type="AlphaFoldDB" id="A0A2T0XHS2"/>
<evidence type="ECO:0000256" key="4">
    <source>
        <dbReference type="ARBA" id="ARBA00022448"/>
    </source>
</evidence>
<dbReference type="OrthoDB" id="9780552at2"/>
<dbReference type="InterPro" id="IPR028055">
    <property type="entry name" value="YidC/Oxa/ALB_C"/>
</dbReference>
<dbReference type="GO" id="GO:0005886">
    <property type="term" value="C:plasma membrane"/>
    <property type="evidence" value="ECO:0007669"/>
    <property type="project" value="UniProtKB-SubCell"/>
</dbReference>
<feature type="domain" description="Membrane insertase YidC N-terminal" evidence="15">
    <location>
        <begin position="85"/>
        <end position="375"/>
    </location>
</feature>
<evidence type="ECO:0000256" key="11">
    <source>
        <dbReference type="ARBA" id="ARBA00033245"/>
    </source>
</evidence>
<dbReference type="InterPro" id="IPR001708">
    <property type="entry name" value="YidC/ALB3/OXA1/COX18"/>
</dbReference>
<dbReference type="PANTHER" id="PTHR12428">
    <property type="entry name" value="OXA1"/>
    <property type="match status" value="1"/>
</dbReference>
<dbReference type="NCBIfam" id="TIGR03592">
    <property type="entry name" value="yidC_oxa1_cterm"/>
    <property type="match status" value="1"/>
</dbReference>
<dbReference type="InterPro" id="IPR047196">
    <property type="entry name" value="YidC_ALB_C"/>
</dbReference>
<dbReference type="Gene3D" id="2.70.98.90">
    <property type="match status" value="1"/>
</dbReference>
<feature type="transmembrane region" description="Helical" evidence="13">
    <location>
        <begin position="526"/>
        <end position="549"/>
    </location>
</feature>
<organism evidence="16 17">
    <name type="scientific">Jezberella montanilacus</name>
    <dbReference type="NCBI Taxonomy" id="323426"/>
    <lineage>
        <taxon>Bacteria</taxon>
        <taxon>Pseudomonadati</taxon>
        <taxon>Pseudomonadota</taxon>
        <taxon>Betaproteobacteria</taxon>
        <taxon>Burkholderiales</taxon>
        <taxon>Alcaligenaceae</taxon>
        <taxon>Jezberella</taxon>
    </lineage>
</organism>
<dbReference type="Proteomes" id="UP000238308">
    <property type="component" value="Unassembled WGS sequence"/>
</dbReference>
<dbReference type="RefSeq" id="WP_106227191.1">
    <property type="nucleotide sequence ID" value="NZ_PVTV01000012.1"/>
</dbReference>
<evidence type="ECO:0000256" key="6">
    <source>
        <dbReference type="ARBA" id="ARBA00022692"/>
    </source>
</evidence>
<dbReference type="Pfam" id="PF02096">
    <property type="entry name" value="60KD_IMP"/>
    <property type="match status" value="1"/>
</dbReference>
<feature type="domain" description="Membrane insertase YidC/Oxa/ALB C-terminal" evidence="14">
    <location>
        <begin position="387"/>
        <end position="565"/>
    </location>
</feature>
<dbReference type="NCBIfam" id="NF002353">
    <property type="entry name" value="PRK01318.1-4"/>
    <property type="match status" value="1"/>
</dbReference>
<dbReference type="EMBL" id="PVTV01000012">
    <property type="protein sequence ID" value="PRY98486.1"/>
    <property type="molecule type" value="Genomic_DNA"/>
</dbReference>
<keyword evidence="17" id="KW-1185">Reference proteome</keyword>
<dbReference type="NCBIfam" id="TIGR03593">
    <property type="entry name" value="yidC_nterm"/>
    <property type="match status" value="1"/>
</dbReference>
<dbReference type="GO" id="GO:0015031">
    <property type="term" value="P:protein transport"/>
    <property type="evidence" value="ECO:0007669"/>
    <property type="project" value="UniProtKB-KW"/>
</dbReference>
<evidence type="ECO:0000256" key="12">
    <source>
        <dbReference type="ARBA" id="ARBA00033342"/>
    </source>
</evidence>
<evidence type="ECO:0000256" key="10">
    <source>
        <dbReference type="ARBA" id="ARBA00023186"/>
    </source>
</evidence>
<dbReference type="CDD" id="cd19961">
    <property type="entry name" value="EcYidC-like_peri"/>
    <property type="match status" value="1"/>
</dbReference>
<evidence type="ECO:0000259" key="14">
    <source>
        <dbReference type="Pfam" id="PF02096"/>
    </source>
</evidence>
<evidence type="ECO:0000256" key="2">
    <source>
        <dbReference type="ARBA" id="ARBA00010527"/>
    </source>
</evidence>
<evidence type="ECO:0000256" key="1">
    <source>
        <dbReference type="ARBA" id="ARBA00004429"/>
    </source>
</evidence>
<comment type="similarity">
    <text evidence="2 13">Belongs to the OXA1/ALB3/YidC family. Type 1 subfamily.</text>
</comment>
<evidence type="ECO:0000259" key="15">
    <source>
        <dbReference type="Pfam" id="PF14849"/>
    </source>
</evidence>
<evidence type="ECO:0000256" key="3">
    <source>
        <dbReference type="ARBA" id="ARBA00015325"/>
    </source>
</evidence>
<dbReference type="InterPro" id="IPR019998">
    <property type="entry name" value="Membr_insert_YidC"/>
</dbReference>
<dbReference type="PRINTS" id="PR01900">
    <property type="entry name" value="YIDCPROTEIN"/>
</dbReference>
<feature type="transmembrane region" description="Helical" evidence="13">
    <location>
        <begin position="450"/>
        <end position="470"/>
    </location>
</feature>
<dbReference type="HAMAP" id="MF_01810">
    <property type="entry name" value="YidC_type1"/>
    <property type="match status" value="1"/>
</dbReference>
<keyword evidence="9 13" id="KW-0472">Membrane</keyword>
<protein>
    <recommendedName>
        <fullName evidence="3 13">Membrane protein insertase YidC</fullName>
    </recommendedName>
    <alternativeName>
        <fullName evidence="12 13">Foldase YidC</fullName>
    </alternativeName>
    <alternativeName>
        <fullName evidence="11 13">Membrane integrase YidC</fullName>
    </alternativeName>
    <alternativeName>
        <fullName evidence="13">Membrane protein YidC</fullName>
    </alternativeName>
</protein>
<keyword evidence="8 13" id="KW-1133">Transmembrane helix</keyword>
<dbReference type="CDD" id="cd20070">
    <property type="entry name" value="5TM_YidC_Alb3"/>
    <property type="match status" value="1"/>
</dbReference>
<evidence type="ECO:0000256" key="13">
    <source>
        <dbReference type="HAMAP-Rule" id="MF_01810"/>
    </source>
</evidence>
<dbReference type="Pfam" id="PF14849">
    <property type="entry name" value="YidC_periplas"/>
    <property type="match status" value="1"/>
</dbReference>
<dbReference type="PRINTS" id="PR00701">
    <property type="entry name" value="60KDINNERMP"/>
</dbReference>
<keyword evidence="4 13" id="KW-0813">Transport</keyword>
<keyword evidence="10 13" id="KW-0143">Chaperone</keyword>
<dbReference type="PANTHER" id="PTHR12428:SF65">
    <property type="entry name" value="CYTOCHROME C OXIDASE ASSEMBLY PROTEIN COX18, MITOCHONDRIAL"/>
    <property type="match status" value="1"/>
</dbReference>
<comment type="subcellular location">
    <subcellularLocation>
        <location evidence="1">Cell inner membrane</location>
        <topology evidence="1">Multi-pass membrane protein</topology>
    </subcellularLocation>
    <subcellularLocation>
        <location evidence="13">Cell membrane</location>
        <topology evidence="13">Multi-pass membrane protein</topology>
    </subcellularLocation>
</comment>
<dbReference type="NCBIfam" id="NF002352">
    <property type="entry name" value="PRK01318.1-3"/>
    <property type="match status" value="1"/>
</dbReference>
<comment type="subunit">
    <text evidence="13">Interacts with the Sec translocase complex via SecD. Specifically interacts with transmembrane segments of nascent integral membrane proteins during membrane integration.</text>
</comment>
<evidence type="ECO:0000256" key="8">
    <source>
        <dbReference type="ARBA" id="ARBA00022989"/>
    </source>
</evidence>
<proteinExistence type="inferred from homology"/>
<evidence type="ECO:0000313" key="17">
    <source>
        <dbReference type="Proteomes" id="UP000238308"/>
    </source>
</evidence>
<comment type="caution">
    <text evidence="13">Lacks conserved residue(s) required for the propagation of feature annotation.</text>
</comment>
<gene>
    <name evidence="13" type="primary">yidC</name>
    <name evidence="16" type="ORF">BCM14_1314</name>
</gene>
<dbReference type="InterPro" id="IPR038221">
    <property type="entry name" value="YidC_periplasmic_sf"/>
</dbReference>
<keyword evidence="6 13" id="KW-0812">Transmembrane</keyword>